<evidence type="ECO:0000313" key="2">
    <source>
        <dbReference type="Proteomes" id="UP000192578"/>
    </source>
</evidence>
<comment type="caution">
    <text evidence="1">The sequence shown here is derived from an EMBL/GenBank/DDBJ whole genome shotgun (WGS) entry which is preliminary data.</text>
</comment>
<keyword evidence="2" id="KW-1185">Reference proteome</keyword>
<dbReference type="EMBL" id="MTYJ01000215">
    <property type="protein sequence ID" value="OWA51128.1"/>
    <property type="molecule type" value="Genomic_DNA"/>
</dbReference>
<proteinExistence type="predicted"/>
<reference evidence="2" key="1">
    <citation type="submission" date="2017-01" db="EMBL/GenBank/DDBJ databases">
        <title>Comparative genomics of anhydrobiosis in the tardigrade Hypsibius dujardini.</title>
        <authorList>
            <person name="Yoshida Y."/>
            <person name="Koutsovoulos G."/>
            <person name="Laetsch D."/>
            <person name="Stevens L."/>
            <person name="Kumar S."/>
            <person name="Horikawa D."/>
            <person name="Ishino K."/>
            <person name="Komine S."/>
            <person name="Tomita M."/>
            <person name="Blaxter M."/>
            <person name="Arakawa K."/>
        </authorList>
    </citation>
    <scope>NUCLEOTIDE SEQUENCE [LARGE SCALE GENOMIC DNA]</scope>
    <source>
        <strain evidence="2">Z151</strain>
    </source>
</reference>
<dbReference type="Proteomes" id="UP000192578">
    <property type="component" value="Unassembled WGS sequence"/>
</dbReference>
<accession>A0A9X6NEC6</accession>
<organism evidence="1 2">
    <name type="scientific">Hypsibius exemplaris</name>
    <name type="common">Freshwater tardigrade</name>
    <dbReference type="NCBI Taxonomy" id="2072580"/>
    <lineage>
        <taxon>Eukaryota</taxon>
        <taxon>Metazoa</taxon>
        <taxon>Ecdysozoa</taxon>
        <taxon>Tardigrada</taxon>
        <taxon>Eutardigrada</taxon>
        <taxon>Parachela</taxon>
        <taxon>Hypsibioidea</taxon>
        <taxon>Hypsibiidae</taxon>
        <taxon>Hypsibius</taxon>
    </lineage>
</organism>
<name>A0A9X6NEC6_HYPEX</name>
<evidence type="ECO:0000313" key="1">
    <source>
        <dbReference type="EMBL" id="OWA51128.1"/>
    </source>
</evidence>
<sequence length="267" mass="30854">MTANCTESCSDALSLVQLEHTHLPKVRERIRELNASVTDVLNTVETARLRAKSSFLLRTCGDKRHAKCGATGDDCCNKLSAKVYQWLKREKFAGEIQRRLQGNYPQFEWSVVTDMGDCHDRYFSAKAFDSVWIQKMTCFKKKKFKRGEIESRALRYGEILCQADWRRGMVFWTEAKNFVESSTLAPSECQKRVDVLLKNVTRRTLIEGEIDKWNPLYRGAWSGLLSNMQFSLANVNGQTYPSLVSVDLYFHYYYWPMVSDSVMSIDC</sequence>
<dbReference type="OrthoDB" id="10683102at2759"/>
<gene>
    <name evidence="1" type="ORF">BV898_15625</name>
</gene>
<dbReference type="AlphaFoldDB" id="A0A9X6NEC6"/>
<protein>
    <submittedName>
        <fullName evidence="1">Uncharacterized protein</fullName>
    </submittedName>
</protein>